<dbReference type="PROSITE" id="PS50887">
    <property type="entry name" value="GGDEF"/>
    <property type="match status" value="1"/>
</dbReference>
<dbReference type="InterPro" id="IPR029787">
    <property type="entry name" value="Nucleotide_cyclase"/>
</dbReference>
<dbReference type="AlphaFoldDB" id="A0A645IBU4"/>
<dbReference type="Gene3D" id="3.30.70.270">
    <property type="match status" value="1"/>
</dbReference>
<gene>
    <name evidence="2" type="ORF">SDC9_196357</name>
</gene>
<dbReference type="InterPro" id="IPR043128">
    <property type="entry name" value="Rev_trsase/Diguanyl_cyclase"/>
</dbReference>
<name>A0A645IBU4_9ZZZZ</name>
<comment type="caution">
    <text evidence="2">The sequence shown here is derived from an EMBL/GenBank/DDBJ whole genome shotgun (WGS) entry which is preliminary data.</text>
</comment>
<dbReference type="CDD" id="cd01949">
    <property type="entry name" value="GGDEF"/>
    <property type="match status" value="1"/>
</dbReference>
<dbReference type="SMART" id="SM00267">
    <property type="entry name" value="GGDEF"/>
    <property type="match status" value="1"/>
</dbReference>
<dbReference type="Pfam" id="PF00990">
    <property type="entry name" value="GGDEF"/>
    <property type="match status" value="1"/>
</dbReference>
<dbReference type="InterPro" id="IPR000160">
    <property type="entry name" value="GGDEF_dom"/>
</dbReference>
<dbReference type="PANTHER" id="PTHR45138">
    <property type="entry name" value="REGULATORY COMPONENTS OF SENSORY TRANSDUCTION SYSTEM"/>
    <property type="match status" value="1"/>
</dbReference>
<sequence>MQSYILRNQGRTSALCLLDLDNLKCINDHFGHREGDFALSRFAKLVQGVAEPEDVFGRYGGDEFILLVPEIGETRMSTLPEQLVKSFESFNKTSHKPYYIEASFGLLPFVCAKDTSMENLLAEVDKLLYRDKKKKRRSAVKEPDAAG</sequence>
<dbReference type="EMBL" id="VSSQ01111353">
    <property type="protein sequence ID" value="MPN48745.1"/>
    <property type="molecule type" value="Genomic_DNA"/>
</dbReference>
<organism evidence="2">
    <name type="scientific">bioreactor metagenome</name>
    <dbReference type="NCBI Taxonomy" id="1076179"/>
    <lineage>
        <taxon>unclassified sequences</taxon>
        <taxon>metagenomes</taxon>
        <taxon>ecological metagenomes</taxon>
    </lineage>
</organism>
<dbReference type="SUPFAM" id="SSF55073">
    <property type="entry name" value="Nucleotide cyclase"/>
    <property type="match status" value="1"/>
</dbReference>
<reference evidence="2" key="1">
    <citation type="submission" date="2019-08" db="EMBL/GenBank/DDBJ databases">
        <authorList>
            <person name="Kucharzyk K."/>
            <person name="Murdoch R.W."/>
            <person name="Higgins S."/>
            <person name="Loffler F."/>
        </authorList>
    </citation>
    <scope>NUCLEOTIDE SEQUENCE</scope>
</reference>
<proteinExistence type="predicted"/>
<dbReference type="InterPro" id="IPR050469">
    <property type="entry name" value="Diguanylate_Cyclase"/>
</dbReference>
<feature type="domain" description="GGDEF" evidence="1">
    <location>
        <begin position="11"/>
        <end position="145"/>
    </location>
</feature>
<evidence type="ECO:0000259" key="1">
    <source>
        <dbReference type="PROSITE" id="PS50887"/>
    </source>
</evidence>
<dbReference type="NCBIfam" id="TIGR00254">
    <property type="entry name" value="GGDEF"/>
    <property type="match status" value="1"/>
</dbReference>
<dbReference type="PANTHER" id="PTHR45138:SF9">
    <property type="entry name" value="DIGUANYLATE CYCLASE DGCM-RELATED"/>
    <property type="match status" value="1"/>
</dbReference>
<evidence type="ECO:0000313" key="2">
    <source>
        <dbReference type="EMBL" id="MPN48745.1"/>
    </source>
</evidence>
<protein>
    <submittedName>
        <fullName evidence="2">Putative signaling protein</fullName>
    </submittedName>
</protein>
<accession>A0A645IBU4</accession>
<dbReference type="GO" id="GO:0052621">
    <property type="term" value="F:diguanylate cyclase activity"/>
    <property type="evidence" value="ECO:0007669"/>
    <property type="project" value="TreeGrafter"/>
</dbReference>